<feature type="domain" description="Ig-like" evidence="4">
    <location>
        <begin position="1"/>
        <end position="69"/>
    </location>
</feature>
<evidence type="ECO:0000256" key="1">
    <source>
        <dbReference type="ARBA" id="ARBA00004613"/>
    </source>
</evidence>
<dbReference type="PROSITE" id="PS50835">
    <property type="entry name" value="IG_LIKE"/>
    <property type="match status" value="1"/>
</dbReference>
<dbReference type="InterPro" id="IPR036179">
    <property type="entry name" value="Ig-like_dom_sf"/>
</dbReference>
<comment type="subcellular location">
    <subcellularLocation>
        <location evidence="1">Secreted</location>
    </subcellularLocation>
</comment>
<dbReference type="InterPro" id="IPR036728">
    <property type="entry name" value="PBP_GOBP_sf"/>
</dbReference>
<sequence>MTYDVRGRQFSKALYWSETSAFGPRAYFVTISKPAALSVDNIQLDDEGVYRCRVDFQNSPTRNHRINLTVTVPPHQILVYDASGLDVTGAIGPLQEDDNLVLTCEVRGVLPITSRSMMLSFLLATICFVSSLALESNAPPIELVEKMSWYRSVCMQEAGSSDEQIALFNRPETIDAPRELQCYMHCMFRTHNVTRPDGEIDPIDVYHAIPKRFNEIALKVLVKCRNTQQEGNDLCERAYRLHKCWKETEPQHYFLF</sequence>
<dbReference type="GO" id="GO:0007608">
    <property type="term" value="P:sensory perception of smell"/>
    <property type="evidence" value="ECO:0007669"/>
    <property type="project" value="UniProtKB-ARBA"/>
</dbReference>
<keyword evidence="6" id="KW-1185">Reference proteome</keyword>
<dbReference type="EnsemblMetazoa" id="ADIR008407-RA">
    <property type="protein sequence ID" value="ADIR008407-PA"/>
    <property type="gene ID" value="ADIR008407"/>
</dbReference>
<dbReference type="STRING" id="7168.A0A182NL76"/>
<dbReference type="InterPro" id="IPR007110">
    <property type="entry name" value="Ig-like_dom"/>
</dbReference>
<evidence type="ECO:0000256" key="3">
    <source>
        <dbReference type="ARBA" id="ARBA00022525"/>
    </source>
</evidence>
<evidence type="ECO:0000313" key="6">
    <source>
        <dbReference type="Proteomes" id="UP000075884"/>
    </source>
</evidence>
<evidence type="ECO:0000256" key="2">
    <source>
        <dbReference type="ARBA" id="ARBA00008098"/>
    </source>
</evidence>
<dbReference type="Pfam" id="PF01395">
    <property type="entry name" value="PBP_GOBP"/>
    <property type="match status" value="1"/>
</dbReference>
<dbReference type="PANTHER" id="PTHR23278">
    <property type="entry name" value="SIDESTEP PROTEIN"/>
    <property type="match status" value="1"/>
</dbReference>
<dbReference type="PANTHER" id="PTHR23278:SF26">
    <property type="entry name" value="SIDESTEP III, ISOFORM O"/>
    <property type="match status" value="1"/>
</dbReference>
<evidence type="ECO:0000259" key="4">
    <source>
        <dbReference type="PROSITE" id="PS50835"/>
    </source>
</evidence>
<proteinExistence type="inferred from homology"/>
<dbReference type="AlphaFoldDB" id="A0A182NL76"/>
<dbReference type="GO" id="GO:0005576">
    <property type="term" value="C:extracellular region"/>
    <property type="evidence" value="ECO:0007669"/>
    <property type="project" value="UniProtKB-SubCell"/>
</dbReference>
<keyword evidence="3" id="KW-0964">Secreted</keyword>
<dbReference type="SMART" id="SM00708">
    <property type="entry name" value="PhBP"/>
    <property type="match status" value="1"/>
</dbReference>
<dbReference type="Gene3D" id="2.60.40.10">
    <property type="entry name" value="Immunoglobulins"/>
    <property type="match status" value="1"/>
</dbReference>
<dbReference type="InterPro" id="IPR013783">
    <property type="entry name" value="Ig-like_fold"/>
</dbReference>
<protein>
    <recommendedName>
        <fullName evidence="4">Ig-like domain-containing protein</fullName>
    </recommendedName>
</protein>
<accession>A0A182NL76</accession>
<comment type="similarity">
    <text evidence="2">Belongs to the PBP/GOBP family.</text>
</comment>
<dbReference type="InterPro" id="IPR006170">
    <property type="entry name" value="PBP/GOBP"/>
</dbReference>
<organism evidence="5 6">
    <name type="scientific">Anopheles dirus</name>
    <dbReference type="NCBI Taxonomy" id="7168"/>
    <lineage>
        <taxon>Eukaryota</taxon>
        <taxon>Metazoa</taxon>
        <taxon>Ecdysozoa</taxon>
        <taxon>Arthropoda</taxon>
        <taxon>Hexapoda</taxon>
        <taxon>Insecta</taxon>
        <taxon>Pterygota</taxon>
        <taxon>Neoptera</taxon>
        <taxon>Endopterygota</taxon>
        <taxon>Diptera</taxon>
        <taxon>Nematocera</taxon>
        <taxon>Culicoidea</taxon>
        <taxon>Culicidae</taxon>
        <taxon>Anophelinae</taxon>
        <taxon>Anopheles</taxon>
    </lineage>
</organism>
<dbReference type="SMR" id="A0A182NL76"/>
<dbReference type="Gene3D" id="1.10.238.20">
    <property type="entry name" value="Pheromone/general odorant binding protein domain"/>
    <property type="match status" value="1"/>
</dbReference>
<reference evidence="5" key="2">
    <citation type="submission" date="2020-05" db="UniProtKB">
        <authorList>
            <consortium name="EnsemblMetazoa"/>
        </authorList>
    </citation>
    <scope>IDENTIFICATION</scope>
    <source>
        <strain evidence="5">WRAIR2</strain>
    </source>
</reference>
<reference evidence="6" key="1">
    <citation type="submission" date="2013-03" db="EMBL/GenBank/DDBJ databases">
        <title>The Genome Sequence of Anopheles dirus WRAIR2.</title>
        <authorList>
            <consortium name="The Broad Institute Genomics Platform"/>
            <person name="Neafsey D.E."/>
            <person name="Walton C."/>
            <person name="Walker B."/>
            <person name="Young S.K."/>
            <person name="Zeng Q."/>
            <person name="Gargeya S."/>
            <person name="Fitzgerald M."/>
            <person name="Haas B."/>
            <person name="Abouelleil A."/>
            <person name="Allen A.W."/>
            <person name="Alvarado L."/>
            <person name="Arachchi H.M."/>
            <person name="Berlin A.M."/>
            <person name="Chapman S.B."/>
            <person name="Gainer-Dewar J."/>
            <person name="Goldberg J."/>
            <person name="Griggs A."/>
            <person name="Gujja S."/>
            <person name="Hansen M."/>
            <person name="Howarth C."/>
            <person name="Imamovic A."/>
            <person name="Ireland A."/>
            <person name="Larimer J."/>
            <person name="McCowan C."/>
            <person name="Murphy C."/>
            <person name="Pearson M."/>
            <person name="Poon T.W."/>
            <person name="Priest M."/>
            <person name="Roberts A."/>
            <person name="Saif S."/>
            <person name="Shea T."/>
            <person name="Sisk P."/>
            <person name="Sykes S."/>
            <person name="Wortman J."/>
            <person name="Nusbaum C."/>
            <person name="Birren B."/>
        </authorList>
    </citation>
    <scope>NUCLEOTIDE SEQUENCE [LARGE SCALE GENOMIC DNA]</scope>
    <source>
        <strain evidence="6">WRAIR2</strain>
    </source>
</reference>
<dbReference type="FunFam" id="1.10.238.20:FF:000001">
    <property type="entry name" value="General odorant-binding protein lush"/>
    <property type="match status" value="1"/>
</dbReference>
<dbReference type="SUPFAM" id="SSF47565">
    <property type="entry name" value="Insect pheromone/odorant-binding proteins"/>
    <property type="match status" value="1"/>
</dbReference>
<dbReference type="VEuPathDB" id="VectorBase:ADIR008407"/>
<dbReference type="CDD" id="cd23992">
    <property type="entry name" value="PBP_GOBP"/>
    <property type="match status" value="1"/>
</dbReference>
<dbReference type="Proteomes" id="UP000075884">
    <property type="component" value="Unassembled WGS sequence"/>
</dbReference>
<dbReference type="GO" id="GO:0005549">
    <property type="term" value="F:odorant binding"/>
    <property type="evidence" value="ECO:0007669"/>
    <property type="project" value="InterPro"/>
</dbReference>
<name>A0A182NL76_9DIPT</name>
<evidence type="ECO:0000313" key="5">
    <source>
        <dbReference type="EnsemblMetazoa" id="ADIR008407-PA"/>
    </source>
</evidence>
<dbReference type="SUPFAM" id="SSF48726">
    <property type="entry name" value="Immunoglobulin"/>
    <property type="match status" value="1"/>
</dbReference>